<proteinExistence type="predicted"/>
<dbReference type="AlphaFoldDB" id="A0A369KBW3"/>
<gene>
    <name evidence="2" type="ORF">Hypma_016043</name>
</gene>
<dbReference type="EMBL" id="LUEZ02000010">
    <property type="protein sequence ID" value="RDB28436.1"/>
    <property type="molecule type" value="Genomic_DNA"/>
</dbReference>
<dbReference type="InParanoid" id="A0A369KBW3"/>
<feature type="compositionally biased region" description="Low complexity" evidence="1">
    <location>
        <begin position="46"/>
        <end position="64"/>
    </location>
</feature>
<keyword evidence="3" id="KW-1185">Reference proteome</keyword>
<organism evidence="2 3">
    <name type="scientific">Hypsizygus marmoreus</name>
    <name type="common">White beech mushroom</name>
    <name type="synonym">Agaricus marmoreus</name>
    <dbReference type="NCBI Taxonomy" id="39966"/>
    <lineage>
        <taxon>Eukaryota</taxon>
        <taxon>Fungi</taxon>
        <taxon>Dikarya</taxon>
        <taxon>Basidiomycota</taxon>
        <taxon>Agaricomycotina</taxon>
        <taxon>Agaricomycetes</taxon>
        <taxon>Agaricomycetidae</taxon>
        <taxon>Agaricales</taxon>
        <taxon>Tricholomatineae</taxon>
        <taxon>Lyophyllaceae</taxon>
        <taxon>Hypsizygus</taxon>
    </lineage>
</organism>
<dbReference type="Proteomes" id="UP000076154">
    <property type="component" value="Unassembled WGS sequence"/>
</dbReference>
<name>A0A369KBW3_HYPMA</name>
<evidence type="ECO:0000313" key="2">
    <source>
        <dbReference type="EMBL" id="RDB28436.1"/>
    </source>
</evidence>
<protein>
    <submittedName>
        <fullName evidence="2">Uncharacterized protein</fullName>
    </submittedName>
</protein>
<sequence>MSSYPYQTPPSPTYGFFPTGTTSPNAFASFHQSPRDSHAMYAAFAATASSSQHQRAPQQPQSQSGLKKFMTRK</sequence>
<evidence type="ECO:0000256" key="1">
    <source>
        <dbReference type="SAM" id="MobiDB-lite"/>
    </source>
</evidence>
<reference evidence="2" key="1">
    <citation type="submission" date="2018-04" db="EMBL/GenBank/DDBJ databases">
        <title>Whole genome sequencing of Hypsizygus marmoreus.</title>
        <authorList>
            <person name="Choi I.-G."/>
            <person name="Min B."/>
            <person name="Kim J.-G."/>
            <person name="Kim S."/>
            <person name="Oh Y.-L."/>
            <person name="Kong W.-S."/>
            <person name="Park H."/>
            <person name="Jeong J."/>
            <person name="Song E.-S."/>
        </authorList>
    </citation>
    <scope>NUCLEOTIDE SEQUENCE [LARGE SCALE GENOMIC DNA]</scope>
    <source>
        <strain evidence="2">51987-8</strain>
    </source>
</reference>
<feature type="region of interest" description="Disordered" evidence="1">
    <location>
        <begin position="46"/>
        <end position="73"/>
    </location>
</feature>
<accession>A0A369KBW3</accession>
<comment type="caution">
    <text evidence="2">The sequence shown here is derived from an EMBL/GenBank/DDBJ whole genome shotgun (WGS) entry which is preliminary data.</text>
</comment>
<evidence type="ECO:0000313" key="3">
    <source>
        <dbReference type="Proteomes" id="UP000076154"/>
    </source>
</evidence>